<protein>
    <submittedName>
        <fullName evidence="2">Nuclear transport factor 2 family protein</fullName>
    </submittedName>
</protein>
<organism evidence="2 3">
    <name type="scientific">Pseudonocardia nematodicida</name>
    <dbReference type="NCBI Taxonomy" id="1206997"/>
    <lineage>
        <taxon>Bacteria</taxon>
        <taxon>Bacillati</taxon>
        <taxon>Actinomycetota</taxon>
        <taxon>Actinomycetes</taxon>
        <taxon>Pseudonocardiales</taxon>
        <taxon>Pseudonocardiaceae</taxon>
        <taxon>Pseudonocardia</taxon>
    </lineage>
</organism>
<evidence type="ECO:0000313" key="2">
    <source>
        <dbReference type="EMBL" id="MEQ3549734.1"/>
    </source>
</evidence>
<feature type="domain" description="SnoaL-like" evidence="1">
    <location>
        <begin position="19"/>
        <end position="173"/>
    </location>
</feature>
<sequence length="201" mass="22824">MNATTTELDRASIADRLATLEAERDCKELLARYGLYADHGLYAEWVDLFTDDGIMDFTFFDDSDYFDEKMRPRTTDPTTLDLPLRNVRFVGRTQLQDCIRADRHERFAGKAQHHMDGQPSVFVQHDEDHAVIISNSIVYCRSVGSTAPSIQYQNHCVNRWSFRRVDGHWRIAENVRRVMGSGDVADILSSLPPLPGSSATA</sequence>
<reference evidence="2 3" key="1">
    <citation type="submission" date="2024-03" db="EMBL/GenBank/DDBJ databases">
        <title>Draft genome sequence of Pseudonocardia nematodicida JCM 31783.</title>
        <authorList>
            <person name="Butdee W."/>
            <person name="Duangmal K."/>
        </authorList>
    </citation>
    <scope>NUCLEOTIDE SEQUENCE [LARGE SCALE GENOMIC DNA]</scope>
    <source>
        <strain evidence="2 3">JCM 31783</strain>
    </source>
</reference>
<dbReference type="Gene3D" id="3.10.450.50">
    <property type="match status" value="1"/>
</dbReference>
<dbReference type="Proteomes" id="UP001494902">
    <property type="component" value="Unassembled WGS sequence"/>
</dbReference>
<dbReference type="RefSeq" id="WP_349296831.1">
    <property type="nucleotide sequence ID" value="NZ_JBEDNQ010000002.1"/>
</dbReference>
<dbReference type="EMBL" id="JBEDNQ010000002">
    <property type="protein sequence ID" value="MEQ3549734.1"/>
    <property type="molecule type" value="Genomic_DNA"/>
</dbReference>
<evidence type="ECO:0000259" key="1">
    <source>
        <dbReference type="Pfam" id="PF13577"/>
    </source>
</evidence>
<gene>
    <name evidence="2" type="ORF">WIS52_04565</name>
</gene>
<proteinExistence type="predicted"/>
<dbReference type="SUPFAM" id="SSF54427">
    <property type="entry name" value="NTF2-like"/>
    <property type="match status" value="1"/>
</dbReference>
<accession>A0ABV1K5J2</accession>
<dbReference type="InterPro" id="IPR037401">
    <property type="entry name" value="SnoaL-like"/>
</dbReference>
<dbReference type="InterPro" id="IPR032710">
    <property type="entry name" value="NTF2-like_dom_sf"/>
</dbReference>
<keyword evidence="3" id="KW-1185">Reference proteome</keyword>
<name>A0ABV1K5J2_9PSEU</name>
<comment type="caution">
    <text evidence="2">The sequence shown here is derived from an EMBL/GenBank/DDBJ whole genome shotgun (WGS) entry which is preliminary data.</text>
</comment>
<dbReference type="Pfam" id="PF13577">
    <property type="entry name" value="SnoaL_4"/>
    <property type="match status" value="1"/>
</dbReference>
<evidence type="ECO:0000313" key="3">
    <source>
        <dbReference type="Proteomes" id="UP001494902"/>
    </source>
</evidence>